<proteinExistence type="predicted"/>
<accession>A0A0E9W2N3</accession>
<organism evidence="1">
    <name type="scientific">Anguilla anguilla</name>
    <name type="common">European freshwater eel</name>
    <name type="synonym">Muraena anguilla</name>
    <dbReference type="NCBI Taxonomy" id="7936"/>
    <lineage>
        <taxon>Eukaryota</taxon>
        <taxon>Metazoa</taxon>
        <taxon>Chordata</taxon>
        <taxon>Craniata</taxon>
        <taxon>Vertebrata</taxon>
        <taxon>Euteleostomi</taxon>
        <taxon>Actinopterygii</taxon>
        <taxon>Neopterygii</taxon>
        <taxon>Teleostei</taxon>
        <taxon>Anguilliformes</taxon>
        <taxon>Anguillidae</taxon>
        <taxon>Anguilla</taxon>
    </lineage>
</organism>
<protein>
    <submittedName>
        <fullName evidence="1">Uncharacterized protein</fullName>
    </submittedName>
</protein>
<evidence type="ECO:0000313" key="1">
    <source>
        <dbReference type="EMBL" id="JAH83728.1"/>
    </source>
</evidence>
<sequence>MWHQSYPDITNYSFL</sequence>
<reference evidence="1" key="1">
    <citation type="submission" date="2014-11" db="EMBL/GenBank/DDBJ databases">
        <authorList>
            <person name="Amaro Gonzalez C."/>
        </authorList>
    </citation>
    <scope>NUCLEOTIDE SEQUENCE</scope>
</reference>
<reference evidence="1" key="2">
    <citation type="journal article" date="2015" name="Fish Shellfish Immunol.">
        <title>Early steps in the European eel (Anguilla anguilla)-Vibrio vulnificus interaction in the gills: Role of the RtxA13 toxin.</title>
        <authorList>
            <person name="Callol A."/>
            <person name="Pajuelo D."/>
            <person name="Ebbesson L."/>
            <person name="Teles M."/>
            <person name="MacKenzie S."/>
            <person name="Amaro C."/>
        </authorList>
    </citation>
    <scope>NUCLEOTIDE SEQUENCE</scope>
</reference>
<name>A0A0E9W2N3_ANGAN</name>
<dbReference type="EMBL" id="GBXM01024849">
    <property type="protein sequence ID" value="JAH83728.1"/>
    <property type="molecule type" value="Transcribed_RNA"/>
</dbReference>